<dbReference type="Pfam" id="PF01935">
    <property type="entry name" value="DUF87"/>
    <property type="match status" value="1"/>
</dbReference>
<dbReference type="PANTHER" id="PTHR42957:SF1">
    <property type="entry name" value="HELICASE MJ1565-RELATED"/>
    <property type="match status" value="1"/>
</dbReference>
<dbReference type="RefSeq" id="WP_261596662.1">
    <property type="nucleotide sequence ID" value="NZ_VHLL01000002.1"/>
</dbReference>
<evidence type="ECO:0000256" key="2">
    <source>
        <dbReference type="ARBA" id="ARBA00034617"/>
    </source>
</evidence>
<feature type="domain" description="AAA+ ATPase" evidence="6">
    <location>
        <begin position="179"/>
        <end position="520"/>
    </location>
</feature>
<comment type="similarity">
    <text evidence="1">Belongs to the HerA family.</text>
</comment>
<keyword evidence="7" id="KW-0547">Nucleotide-binding</keyword>
<evidence type="ECO:0000259" key="6">
    <source>
        <dbReference type="SMART" id="SM00382"/>
    </source>
</evidence>
<comment type="catalytic activity">
    <reaction evidence="2">
        <text>Couples ATP hydrolysis with the unwinding of duplex DNA by translocating in the 3'-5' direction.</text>
        <dbReference type="EC" id="5.6.2.4"/>
    </reaction>
</comment>
<evidence type="ECO:0000256" key="1">
    <source>
        <dbReference type="ARBA" id="ARBA00007816"/>
    </source>
</evidence>
<dbReference type="InterPro" id="IPR008571">
    <property type="entry name" value="HerA-like"/>
</dbReference>
<evidence type="ECO:0000256" key="4">
    <source>
        <dbReference type="ARBA" id="ARBA00048988"/>
    </source>
</evidence>
<evidence type="ECO:0000313" key="7">
    <source>
        <dbReference type="EMBL" id="MCT8336596.1"/>
    </source>
</evidence>
<dbReference type="AlphaFoldDB" id="A0A9E5DEX4"/>
<accession>A0A9E5DEX4</accession>
<evidence type="ECO:0000256" key="5">
    <source>
        <dbReference type="SAM" id="MobiDB-lite"/>
    </source>
</evidence>
<dbReference type="PANTHER" id="PTHR42957">
    <property type="entry name" value="HELICASE MJ1565-RELATED"/>
    <property type="match status" value="1"/>
</dbReference>
<sequence length="594" mass="66820">MSEIKENFDRTEKIGVVGSPSSTAGLNIDILGTAVKKRLVGSLSVFHYTQDGEDHYAMGQITEVQMQNVWTQDPTMRGIIRQKGRVDPITERQDVHTANMMVSSVFSDGSKGIEPSSLGTVPATGTSIRLLDQSTMESLFTNYRDEMFYLGNAYGTSIPMPMWLKHFGKSQAGSGGVGEAYHIGVFGKTGSGKSVLAKMMVMGYAQHPSMSIFILDPQGEFAGDLAEASPLRKILVERLGRNVEIYDLHNLVLDDKELFKRILANSGFFEELGIIMDTNRYRAANEVLKALQPKKRSAKKGGLSSFGIDTESSSPSGSIPLHQAHTREAFDRVWDALGLEQVQNNIYTSKDTRERLSLNYETADPDEFYERWRKVANLFSYEHKVRGVKIQDLVKKIGERQGNTIIIDFSENNIPPDTYWNDSIRFILIGEFLRTIKSEAEASYRAKQLLNCLVVIDEAHRLAPREDPETEDMNVVRNSLIDAIRTTRKYGLGWMFISQTLSSLHREIISQIRVYVFGFGLGWGTERYALTDIIGGAEDAIQLYQMFRDPQSSLGERTYPFMTIGPISPLSFSGTPLFFNALKYPDEFLRMNFE</sequence>
<reference evidence="7" key="1">
    <citation type="submission" date="2019-06" db="EMBL/GenBank/DDBJ databases">
        <title>Methanoculleus strain from Tamsui River, Taipei, Taiwan.</title>
        <authorList>
            <person name="You Y.-T."/>
            <person name="Chen S.-C."/>
            <person name="Lai S.-J."/>
            <person name="Lee Y.-C."/>
            <person name="Lai M.-C."/>
        </authorList>
    </citation>
    <scope>NUCLEOTIDE SEQUENCE</scope>
    <source>
        <strain evidence="7">Afa-1</strain>
    </source>
</reference>
<evidence type="ECO:0000313" key="8">
    <source>
        <dbReference type="Proteomes" id="UP001065682"/>
    </source>
</evidence>
<feature type="region of interest" description="Disordered" evidence="5">
    <location>
        <begin position="298"/>
        <end position="319"/>
    </location>
</feature>
<dbReference type="InterPro" id="IPR003593">
    <property type="entry name" value="AAA+_ATPase"/>
</dbReference>
<protein>
    <submittedName>
        <fullName evidence="7">ATP-binding protein</fullName>
    </submittedName>
</protein>
<comment type="caution">
    <text evidence="7">The sequence shown here is derived from an EMBL/GenBank/DDBJ whole genome shotgun (WGS) entry which is preliminary data.</text>
</comment>
<comment type="catalytic activity">
    <reaction evidence="3">
        <text>ATP + H2O = ADP + phosphate + H(+)</text>
        <dbReference type="Rhea" id="RHEA:13065"/>
        <dbReference type="ChEBI" id="CHEBI:15377"/>
        <dbReference type="ChEBI" id="CHEBI:15378"/>
        <dbReference type="ChEBI" id="CHEBI:30616"/>
        <dbReference type="ChEBI" id="CHEBI:43474"/>
        <dbReference type="ChEBI" id="CHEBI:456216"/>
        <dbReference type="EC" id="5.6.2.3"/>
    </reaction>
</comment>
<proteinExistence type="inferred from homology"/>
<dbReference type="InterPro" id="IPR027417">
    <property type="entry name" value="P-loop_NTPase"/>
</dbReference>
<dbReference type="EMBL" id="VHLL01000002">
    <property type="protein sequence ID" value="MCT8336596.1"/>
    <property type="molecule type" value="Genomic_DNA"/>
</dbReference>
<name>A0A9E5DEX4_9EURY</name>
<evidence type="ECO:0000256" key="3">
    <source>
        <dbReference type="ARBA" id="ARBA00048954"/>
    </source>
</evidence>
<keyword evidence="8" id="KW-1185">Reference proteome</keyword>
<keyword evidence="7" id="KW-0067">ATP-binding</keyword>
<dbReference type="SMART" id="SM00382">
    <property type="entry name" value="AAA"/>
    <property type="match status" value="1"/>
</dbReference>
<dbReference type="SUPFAM" id="SSF52540">
    <property type="entry name" value="P-loop containing nucleoside triphosphate hydrolases"/>
    <property type="match status" value="1"/>
</dbReference>
<organism evidence="7 8">
    <name type="scientific">Methanoculleus formosensis</name>
    <dbReference type="NCBI Taxonomy" id="2590886"/>
    <lineage>
        <taxon>Archaea</taxon>
        <taxon>Methanobacteriati</taxon>
        <taxon>Methanobacteriota</taxon>
        <taxon>Stenosarchaea group</taxon>
        <taxon>Methanomicrobia</taxon>
        <taxon>Methanomicrobiales</taxon>
        <taxon>Methanomicrobiaceae</taxon>
        <taxon>Methanoculleus</taxon>
    </lineage>
</organism>
<dbReference type="Gene3D" id="3.40.50.300">
    <property type="entry name" value="P-loop containing nucleotide triphosphate hydrolases"/>
    <property type="match status" value="2"/>
</dbReference>
<gene>
    <name evidence="7" type="ORF">FKB36_03565</name>
</gene>
<dbReference type="GO" id="GO:0043138">
    <property type="term" value="F:3'-5' DNA helicase activity"/>
    <property type="evidence" value="ECO:0007669"/>
    <property type="project" value="UniProtKB-EC"/>
</dbReference>
<dbReference type="GO" id="GO:0005524">
    <property type="term" value="F:ATP binding"/>
    <property type="evidence" value="ECO:0007669"/>
    <property type="project" value="UniProtKB-KW"/>
</dbReference>
<dbReference type="GO" id="GO:0043139">
    <property type="term" value="F:5'-3' DNA helicase activity"/>
    <property type="evidence" value="ECO:0007669"/>
    <property type="project" value="UniProtKB-EC"/>
</dbReference>
<comment type="catalytic activity">
    <reaction evidence="4">
        <text>ATP + H2O = ADP + phosphate + H(+)</text>
        <dbReference type="Rhea" id="RHEA:13065"/>
        <dbReference type="ChEBI" id="CHEBI:15377"/>
        <dbReference type="ChEBI" id="CHEBI:15378"/>
        <dbReference type="ChEBI" id="CHEBI:30616"/>
        <dbReference type="ChEBI" id="CHEBI:43474"/>
        <dbReference type="ChEBI" id="CHEBI:456216"/>
        <dbReference type="EC" id="5.6.2.4"/>
    </reaction>
</comment>
<dbReference type="InterPro" id="IPR002789">
    <property type="entry name" value="HerA_central"/>
</dbReference>
<dbReference type="Proteomes" id="UP001065682">
    <property type="component" value="Unassembled WGS sequence"/>
</dbReference>